<feature type="region of interest" description="Disordered" evidence="1">
    <location>
        <begin position="58"/>
        <end position="85"/>
    </location>
</feature>
<accession>A0AAD6Y176</accession>
<name>A0AAD6Y176_9AGAR</name>
<sequence length="287" mass="31555">MLDNNATGFSESRIPVTPDNLSRLAEDLRCSTLPSSGGRAHTCNHAATRAHAEAGCVAQVPKRSRSATPGTEAGPDYQHSESSLVPTLERQAKRPWYMRGFGWTGQEVAFSPTIVATELDVPLLGPSTAEFTPVVMCTLTRHRSLFKIVMPIKADVPEQLLKEHPNQAYVQSVLCGIHSGFWPWADTHPGEYPESSEATYGGSMSDQHQRFLRDQRDEEVQLERFSPSFGCVLLPGMYSMSEKPPDGDNGWRMMVVVSSGHPAGGGFQWLSPNRRGDQQLSPTGFQI</sequence>
<dbReference type="Proteomes" id="UP001219525">
    <property type="component" value="Unassembled WGS sequence"/>
</dbReference>
<protein>
    <submittedName>
        <fullName evidence="2">Uncharacterized protein</fullName>
    </submittedName>
</protein>
<dbReference type="AlphaFoldDB" id="A0AAD6Y176"/>
<gene>
    <name evidence="2" type="ORF">GGX14DRAFT_596835</name>
</gene>
<organism evidence="2 3">
    <name type="scientific">Mycena pura</name>
    <dbReference type="NCBI Taxonomy" id="153505"/>
    <lineage>
        <taxon>Eukaryota</taxon>
        <taxon>Fungi</taxon>
        <taxon>Dikarya</taxon>
        <taxon>Basidiomycota</taxon>
        <taxon>Agaricomycotina</taxon>
        <taxon>Agaricomycetes</taxon>
        <taxon>Agaricomycetidae</taxon>
        <taxon>Agaricales</taxon>
        <taxon>Marasmiineae</taxon>
        <taxon>Mycenaceae</taxon>
        <taxon>Mycena</taxon>
    </lineage>
</organism>
<feature type="region of interest" description="Disordered" evidence="1">
    <location>
        <begin position="266"/>
        <end position="287"/>
    </location>
</feature>
<evidence type="ECO:0000313" key="2">
    <source>
        <dbReference type="EMBL" id="KAJ7191873.1"/>
    </source>
</evidence>
<proteinExistence type="predicted"/>
<comment type="caution">
    <text evidence="2">The sequence shown here is derived from an EMBL/GenBank/DDBJ whole genome shotgun (WGS) entry which is preliminary data.</text>
</comment>
<dbReference type="EMBL" id="JARJCW010000127">
    <property type="protein sequence ID" value="KAJ7191873.1"/>
    <property type="molecule type" value="Genomic_DNA"/>
</dbReference>
<reference evidence="2" key="1">
    <citation type="submission" date="2023-03" db="EMBL/GenBank/DDBJ databases">
        <title>Massive genome expansion in bonnet fungi (Mycena s.s.) driven by repeated elements and novel gene families across ecological guilds.</title>
        <authorList>
            <consortium name="Lawrence Berkeley National Laboratory"/>
            <person name="Harder C.B."/>
            <person name="Miyauchi S."/>
            <person name="Viragh M."/>
            <person name="Kuo A."/>
            <person name="Thoen E."/>
            <person name="Andreopoulos B."/>
            <person name="Lu D."/>
            <person name="Skrede I."/>
            <person name="Drula E."/>
            <person name="Henrissat B."/>
            <person name="Morin E."/>
            <person name="Kohler A."/>
            <person name="Barry K."/>
            <person name="LaButti K."/>
            <person name="Morin E."/>
            <person name="Salamov A."/>
            <person name="Lipzen A."/>
            <person name="Mereny Z."/>
            <person name="Hegedus B."/>
            <person name="Baldrian P."/>
            <person name="Stursova M."/>
            <person name="Weitz H."/>
            <person name="Taylor A."/>
            <person name="Grigoriev I.V."/>
            <person name="Nagy L.G."/>
            <person name="Martin F."/>
            <person name="Kauserud H."/>
        </authorList>
    </citation>
    <scope>NUCLEOTIDE SEQUENCE</scope>
    <source>
        <strain evidence="2">9144</strain>
    </source>
</reference>
<evidence type="ECO:0000313" key="3">
    <source>
        <dbReference type="Proteomes" id="UP001219525"/>
    </source>
</evidence>
<feature type="compositionally biased region" description="Polar residues" evidence="1">
    <location>
        <begin position="278"/>
        <end position="287"/>
    </location>
</feature>
<evidence type="ECO:0000256" key="1">
    <source>
        <dbReference type="SAM" id="MobiDB-lite"/>
    </source>
</evidence>
<keyword evidence="3" id="KW-1185">Reference proteome</keyword>